<evidence type="ECO:0000313" key="3">
    <source>
        <dbReference type="EMBL" id="WHX08869.1"/>
    </source>
</evidence>
<evidence type="ECO:0000313" key="4">
    <source>
        <dbReference type="Proteomes" id="UP001177934"/>
    </source>
</evidence>
<dbReference type="Pfam" id="PF00589">
    <property type="entry name" value="Phage_integrase"/>
    <property type="match status" value="1"/>
</dbReference>
<name>A0AA95HMV7_9BACT</name>
<organism evidence="3 4">
    <name type="scientific">Phocaeicola dorei</name>
    <dbReference type="NCBI Taxonomy" id="357276"/>
    <lineage>
        <taxon>Bacteria</taxon>
        <taxon>Pseudomonadati</taxon>
        <taxon>Bacteroidota</taxon>
        <taxon>Bacteroidia</taxon>
        <taxon>Bacteroidales</taxon>
        <taxon>Bacteroidaceae</taxon>
        <taxon>Phocaeicola</taxon>
    </lineage>
</organism>
<gene>
    <name evidence="3" type="ORF">QNN11_15750</name>
</gene>
<dbReference type="EMBL" id="CP126056">
    <property type="protein sequence ID" value="WHX08869.1"/>
    <property type="molecule type" value="Genomic_DNA"/>
</dbReference>
<dbReference type="PROSITE" id="PS51898">
    <property type="entry name" value="TYR_RECOMBINASE"/>
    <property type="match status" value="1"/>
</dbReference>
<proteinExistence type="predicted"/>
<dbReference type="SUPFAM" id="SSF56349">
    <property type="entry name" value="DNA breaking-rejoining enzymes"/>
    <property type="match status" value="1"/>
</dbReference>
<dbReference type="GO" id="GO:0006310">
    <property type="term" value="P:DNA recombination"/>
    <property type="evidence" value="ECO:0007669"/>
    <property type="project" value="UniProtKB-KW"/>
</dbReference>
<dbReference type="InterPro" id="IPR013762">
    <property type="entry name" value="Integrase-like_cat_sf"/>
</dbReference>
<accession>A0AA95HMV7</accession>
<protein>
    <submittedName>
        <fullName evidence="3">Tyrosine-type recombinase/integrase</fullName>
    </submittedName>
</protein>
<keyword evidence="1" id="KW-0233">DNA recombination</keyword>
<dbReference type="AlphaFoldDB" id="A0AA95HMV7"/>
<evidence type="ECO:0000259" key="2">
    <source>
        <dbReference type="PROSITE" id="PS51898"/>
    </source>
</evidence>
<evidence type="ECO:0000256" key="1">
    <source>
        <dbReference type="ARBA" id="ARBA00023172"/>
    </source>
</evidence>
<reference evidence="3" key="1">
    <citation type="journal article" date="2023" name="Nat. Commun.">
        <title>Identification of a novel Human Milk Oligosaccharides utilization cluster in the infant gut commensal Bacteroides dorei.</title>
        <authorList>
            <person name="Kijner S."/>
            <person name="Ennis D."/>
            <person name="Shmorak S."/>
            <person name="Florentin A."/>
            <person name="Yassour M."/>
        </authorList>
    </citation>
    <scope>NUCLEOTIDE SEQUENCE</scope>
    <source>
        <strain evidence="3">2</strain>
    </source>
</reference>
<feature type="domain" description="Tyr recombinase" evidence="2">
    <location>
        <begin position="1"/>
        <end position="145"/>
    </location>
</feature>
<dbReference type="GO" id="GO:0003677">
    <property type="term" value="F:DNA binding"/>
    <property type="evidence" value="ECO:0007669"/>
    <property type="project" value="InterPro"/>
</dbReference>
<dbReference type="Proteomes" id="UP001177934">
    <property type="component" value="Chromosome"/>
</dbReference>
<sequence length="158" mass="17870">MRHCQLEIDRHRLEEGTSQLRPGKTGNPIVLPLLPHVGNSLFDYIRNERDNEAGSVYLFPNKKNATERLENKSIGTIVNTVFEKLNLRKGESGRGVSVFRHNLASKLLGKGTEIRVISHILGHICSSSIVPYIDADIPHLRECGINIECYPIRKELFE</sequence>
<dbReference type="InterPro" id="IPR002104">
    <property type="entry name" value="Integrase_catalytic"/>
</dbReference>
<dbReference type="Gene3D" id="1.10.443.10">
    <property type="entry name" value="Intergrase catalytic core"/>
    <property type="match status" value="1"/>
</dbReference>
<dbReference type="InterPro" id="IPR011010">
    <property type="entry name" value="DNA_brk_join_enz"/>
</dbReference>
<dbReference type="GO" id="GO:0015074">
    <property type="term" value="P:DNA integration"/>
    <property type="evidence" value="ECO:0007669"/>
    <property type="project" value="InterPro"/>
</dbReference>